<evidence type="ECO:0000256" key="7">
    <source>
        <dbReference type="ARBA" id="ARBA00023214"/>
    </source>
</evidence>
<dbReference type="Pfam" id="PF00654">
    <property type="entry name" value="Voltage_CLC"/>
    <property type="match status" value="1"/>
</dbReference>
<dbReference type="SUPFAM" id="SSF81340">
    <property type="entry name" value="Clc chloride channel"/>
    <property type="match status" value="1"/>
</dbReference>
<keyword evidence="5" id="KW-0406">Ion transport</keyword>
<dbReference type="Proteomes" id="UP000284841">
    <property type="component" value="Unassembled WGS sequence"/>
</dbReference>
<dbReference type="GO" id="GO:0005886">
    <property type="term" value="C:plasma membrane"/>
    <property type="evidence" value="ECO:0007669"/>
    <property type="project" value="TreeGrafter"/>
</dbReference>
<evidence type="ECO:0000256" key="6">
    <source>
        <dbReference type="ARBA" id="ARBA00023136"/>
    </source>
</evidence>
<keyword evidence="11" id="KW-1185">Reference proteome</keyword>
<protein>
    <submittedName>
        <fullName evidence="10">ClC family H(+)/Cl(-) exchange transporter</fullName>
    </submittedName>
</protein>
<dbReference type="AlphaFoldDB" id="A0A415E1D2"/>
<keyword evidence="4 8" id="KW-1133">Transmembrane helix</keyword>
<feature type="transmembrane region" description="Helical" evidence="8">
    <location>
        <begin position="231"/>
        <end position="250"/>
    </location>
</feature>
<dbReference type="GO" id="GO:0006813">
    <property type="term" value="P:potassium ion transport"/>
    <property type="evidence" value="ECO:0007669"/>
    <property type="project" value="InterPro"/>
</dbReference>
<evidence type="ECO:0000256" key="4">
    <source>
        <dbReference type="ARBA" id="ARBA00022989"/>
    </source>
</evidence>
<feature type="transmembrane region" description="Helical" evidence="8">
    <location>
        <begin position="270"/>
        <end position="290"/>
    </location>
</feature>
<feature type="transmembrane region" description="Helical" evidence="8">
    <location>
        <begin position="330"/>
        <end position="349"/>
    </location>
</feature>
<keyword evidence="7" id="KW-0868">Chloride</keyword>
<accession>A0A415E1D2</accession>
<dbReference type="InterPro" id="IPR036721">
    <property type="entry name" value="RCK_C_sf"/>
</dbReference>
<dbReference type="PANTHER" id="PTHR45711:SF6">
    <property type="entry name" value="CHLORIDE CHANNEL PROTEIN"/>
    <property type="match status" value="1"/>
</dbReference>
<dbReference type="GO" id="GO:0008324">
    <property type="term" value="F:monoatomic cation transmembrane transporter activity"/>
    <property type="evidence" value="ECO:0007669"/>
    <property type="project" value="InterPro"/>
</dbReference>
<evidence type="ECO:0000313" key="10">
    <source>
        <dbReference type="EMBL" id="RHJ87455.1"/>
    </source>
</evidence>
<keyword evidence="2" id="KW-0813">Transport</keyword>
<organism evidence="10 11">
    <name type="scientific">Emergencia timonensis</name>
    <dbReference type="NCBI Taxonomy" id="1776384"/>
    <lineage>
        <taxon>Bacteria</taxon>
        <taxon>Bacillati</taxon>
        <taxon>Bacillota</taxon>
        <taxon>Clostridia</taxon>
        <taxon>Peptostreptococcales</taxon>
        <taxon>Anaerovoracaceae</taxon>
        <taxon>Emergencia</taxon>
    </lineage>
</organism>
<dbReference type="SUPFAM" id="SSF116726">
    <property type="entry name" value="TrkA C-terminal domain-like"/>
    <property type="match status" value="1"/>
</dbReference>
<feature type="transmembrane region" description="Helical" evidence="8">
    <location>
        <begin position="396"/>
        <end position="413"/>
    </location>
</feature>
<dbReference type="CDD" id="cd01031">
    <property type="entry name" value="EriC"/>
    <property type="match status" value="1"/>
</dbReference>
<keyword evidence="6 8" id="KW-0472">Membrane</keyword>
<dbReference type="InterPro" id="IPR006037">
    <property type="entry name" value="RCK_C"/>
</dbReference>
<dbReference type="EMBL" id="QRMS01000003">
    <property type="protein sequence ID" value="RHJ87455.1"/>
    <property type="molecule type" value="Genomic_DNA"/>
</dbReference>
<feature type="transmembrane region" description="Helical" evidence="8">
    <location>
        <begin position="61"/>
        <end position="80"/>
    </location>
</feature>
<dbReference type="PANTHER" id="PTHR45711">
    <property type="entry name" value="CHLORIDE CHANNEL PROTEIN"/>
    <property type="match status" value="1"/>
</dbReference>
<evidence type="ECO:0000256" key="3">
    <source>
        <dbReference type="ARBA" id="ARBA00022692"/>
    </source>
</evidence>
<feature type="transmembrane region" description="Helical" evidence="8">
    <location>
        <begin position="302"/>
        <end position="324"/>
    </location>
</feature>
<reference evidence="10 11" key="1">
    <citation type="submission" date="2018-08" db="EMBL/GenBank/DDBJ databases">
        <title>A genome reference for cultivated species of the human gut microbiota.</title>
        <authorList>
            <person name="Zou Y."/>
            <person name="Xue W."/>
            <person name="Luo G."/>
        </authorList>
    </citation>
    <scope>NUCLEOTIDE SEQUENCE [LARGE SCALE GENOMIC DNA]</scope>
    <source>
        <strain evidence="10 11">AM07-24</strain>
    </source>
</reference>
<proteinExistence type="predicted"/>
<dbReference type="RefSeq" id="WP_118335963.1">
    <property type="nucleotide sequence ID" value="NZ_AP025567.1"/>
</dbReference>
<evidence type="ECO:0000259" key="9">
    <source>
        <dbReference type="PROSITE" id="PS51202"/>
    </source>
</evidence>
<feature type="transmembrane region" description="Helical" evidence="8">
    <location>
        <begin position="358"/>
        <end position="376"/>
    </location>
</feature>
<comment type="caution">
    <text evidence="10">The sequence shown here is derived from an EMBL/GenBank/DDBJ whole genome shotgun (WGS) entry which is preliminary data.</text>
</comment>
<dbReference type="GO" id="GO:0005247">
    <property type="term" value="F:voltage-gated chloride channel activity"/>
    <property type="evidence" value="ECO:0007669"/>
    <property type="project" value="TreeGrafter"/>
</dbReference>
<gene>
    <name evidence="10" type="ORF">DW099_12215</name>
</gene>
<evidence type="ECO:0000256" key="5">
    <source>
        <dbReference type="ARBA" id="ARBA00023065"/>
    </source>
</evidence>
<dbReference type="Pfam" id="PF02080">
    <property type="entry name" value="TrkA_C"/>
    <property type="match status" value="1"/>
</dbReference>
<evidence type="ECO:0000256" key="8">
    <source>
        <dbReference type="SAM" id="Phobius"/>
    </source>
</evidence>
<evidence type="ECO:0000256" key="1">
    <source>
        <dbReference type="ARBA" id="ARBA00004141"/>
    </source>
</evidence>
<dbReference type="InterPro" id="IPR001807">
    <property type="entry name" value="ClC"/>
</dbReference>
<feature type="transmembrane region" description="Helical" evidence="8">
    <location>
        <begin position="193"/>
        <end position="219"/>
    </location>
</feature>
<feature type="domain" description="RCK C-terminal" evidence="9">
    <location>
        <begin position="431"/>
        <end position="514"/>
    </location>
</feature>
<keyword evidence="3 8" id="KW-0812">Transmembrane</keyword>
<evidence type="ECO:0000256" key="2">
    <source>
        <dbReference type="ARBA" id="ARBA00022448"/>
    </source>
</evidence>
<sequence>MKNKTKITLERFSTNQYRMILEGIGVGFLTGLLVSVFRLGLEKAESLRDSVLDAAKTGGQMLILAFAALLCAYLVVCYCGRKVPLAGGSGIPQVKGEMKGQIEQNWWQIILAKFAGGIGAIGAGLSLGREGPSIQLGAMVGKGFSRLTNKLRTEEKMLMTCGAGAGLAGAFSAPLAGVVFSLEELHKNFSTDILLSTMAASVTSDFVSSYIFGLSPVFGLHIAGRLPLSRYWMVILLGLVLGVFGVFYNWMTSFVQDLYDKLPRKFMRVAVPFLCVAVLAACYPYVLGSGHGIVAEVARGDFAIKALLILLAVKFLFSIVSFGSGVPGGIFLPLLVLGAITGGLFAAAVGDLAGYGDLYLANFVILGMAGYFTAIVRAPITGVLLITEMTGDFKNFLSLSIVALVSYLAADILKGQPIYDQLLHRMLSKDADYGTTEETRSHKVLLESDVYIGCPMDGEKIEEMLLPPGCLVVSVQRDKREIVPSGSTILQGGDKLILLCSQSFVKVVEEKLNNICKSIRQ</sequence>
<dbReference type="OrthoDB" id="9812438at2"/>
<dbReference type="PRINTS" id="PR00762">
    <property type="entry name" value="CLCHANNEL"/>
</dbReference>
<dbReference type="Gene3D" id="3.30.70.1450">
    <property type="entry name" value="Regulator of K+ conductance, C-terminal domain"/>
    <property type="match status" value="1"/>
</dbReference>
<evidence type="ECO:0000313" key="11">
    <source>
        <dbReference type="Proteomes" id="UP000284841"/>
    </source>
</evidence>
<dbReference type="InterPro" id="IPR014743">
    <property type="entry name" value="Cl-channel_core"/>
</dbReference>
<dbReference type="PROSITE" id="PS51202">
    <property type="entry name" value="RCK_C"/>
    <property type="match status" value="1"/>
</dbReference>
<comment type="subcellular location">
    <subcellularLocation>
        <location evidence="1">Membrane</location>
        <topology evidence="1">Multi-pass membrane protein</topology>
    </subcellularLocation>
</comment>
<feature type="transmembrane region" description="Helical" evidence="8">
    <location>
        <begin position="20"/>
        <end position="41"/>
    </location>
</feature>
<dbReference type="Gene3D" id="1.10.3080.10">
    <property type="entry name" value="Clc chloride channel"/>
    <property type="match status" value="1"/>
</dbReference>
<name>A0A415E1D2_9FIRM</name>
<dbReference type="STRING" id="1776384.GCA_900086585_01014"/>
<feature type="transmembrane region" description="Helical" evidence="8">
    <location>
        <begin position="157"/>
        <end position="181"/>
    </location>
</feature>